<dbReference type="Proteomes" id="UP000054279">
    <property type="component" value="Unassembled WGS sequence"/>
</dbReference>
<feature type="transmembrane region" description="Helical" evidence="3">
    <location>
        <begin position="48"/>
        <end position="69"/>
    </location>
</feature>
<reference evidence="4 5" key="1">
    <citation type="submission" date="2014-06" db="EMBL/GenBank/DDBJ databases">
        <title>Evolutionary Origins and Diversification of the Mycorrhizal Mutualists.</title>
        <authorList>
            <consortium name="DOE Joint Genome Institute"/>
            <consortium name="Mycorrhizal Genomics Consortium"/>
            <person name="Kohler A."/>
            <person name="Kuo A."/>
            <person name="Nagy L.G."/>
            <person name="Floudas D."/>
            <person name="Copeland A."/>
            <person name="Barry K.W."/>
            <person name="Cichocki N."/>
            <person name="Veneault-Fourrey C."/>
            <person name="LaButti K."/>
            <person name="Lindquist E.A."/>
            <person name="Lipzen A."/>
            <person name="Lundell T."/>
            <person name="Morin E."/>
            <person name="Murat C."/>
            <person name="Riley R."/>
            <person name="Ohm R."/>
            <person name="Sun H."/>
            <person name="Tunlid A."/>
            <person name="Henrissat B."/>
            <person name="Grigoriev I.V."/>
            <person name="Hibbett D.S."/>
            <person name="Martin F."/>
        </authorList>
    </citation>
    <scope>NUCLEOTIDE SEQUENCE [LARGE SCALE GENOMIC DNA]</scope>
    <source>
        <strain evidence="4 5">SS14</strain>
    </source>
</reference>
<evidence type="ECO:0008006" key="6">
    <source>
        <dbReference type="Google" id="ProtNLM"/>
    </source>
</evidence>
<name>A0A0C9TTE7_SPHS4</name>
<evidence type="ECO:0000256" key="3">
    <source>
        <dbReference type="SAM" id="Phobius"/>
    </source>
</evidence>
<dbReference type="HOGENOM" id="CLU_020880_2_2_1"/>
<gene>
    <name evidence="4" type="ORF">M422DRAFT_35479</name>
</gene>
<dbReference type="Pfam" id="PF00328">
    <property type="entry name" value="His_Phos_2"/>
    <property type="match status" value="1"/>
</dbReference>
<accession>A0A0C9TTE7</accession>
<dbReference type="OrthoDB" id="6509975at2759"/>
<evidence type="ECO:0000256" key="1">
    <source>
        <dbReference type="ARBA" id="ARBA00022801"/>
    </source>
</evidence>
<dbReference type="PANTHER" id="PTHR20963">
    <property type="entry name" value="MULTIPLE INOSITOL POLYPHOSPHATE PHOSPHATASE-RELATED"/>
    <property type="match status" value="1"/>
</dbReference>
<feature type="region of interest" description="Disordered" evidence="2">
    <location>
        <begin position="1"/>
        <end position="22"/>
    </location>
</feature>
<keyword evidence="3" id="KW-0812">Transmembrane</keyword>
<dbReference type="InterPro" id="IPR029033">
    <property type="entry name" value="His_PPase_superfam"/>
</dbReference>
<dbReference type="FunFam" id="3.40.50.1240:FF:000033">
    <property type="entry name" value="Chromosome 12, whole genome shotgun sequence"/>
    <property type="match status" value="1"/>
</dbReference>
<keyword evidence="3" id="KW-0472">Membrane</keyword>
<dbReference type="CDD" id="cd07061">
    <property type="entry name" value="HP_HAP_like"/>
    <property type="match status" value="1"/>
</dbReference>
<keyword evidence="1" id="KW-0378">Hydrolase</keyword>
<dbReference type="EMBL" id="KN837211">
    <property type="protein sequence ID" value="KIJ33558.1"/>
    <property type="molecule type" value="Genomic_DNA"/>
</dbReference>
<dbReference type="Gene3D" id="3.40.50.1240">
    <property type="entry name" value="Phosphoglycerate mutase-like"/>
    <property type="match status" value="1"/>
</dbReference>
<proteinExistence type="predicted"/>
<dbReference type="PANTHER" id="PTHR20963:SF42">
    <property type="entry name" value="PHOSPHOGLYCERATE MUTASE-LIKE PROTEIN"/>
    <property type="match status" value="1"/>
</dbReference>
<dbReference type="PROSITE" id="PS00616">
    <property type="entry name" value="HIS_ACID_PHOSPHAT_1"/>
    <property type="match status" value="1"/>
</dbReference>
<evidence type="ECO:0000256" key="2">
    <source>
        <dbReference type="SAM" id="MobiDB-lite"/>
    </source>
</evidence>
<evidence type="ECO:0000313" key="5">
    <source>
        <dbReference type="Proteomes" id="UP000054279"/>
    </source>
</evidence>
<dbReference type="SUPFAM" id="SSF53254">
    <property type="entry name" value="Phosphoglycerate mutase-like"/>
    <property type="match status" value="1"/>
</dbReference>
<dbReference type="AlphaFoldDB" id="A0A0C9TTE7"/>
<dbReference type="InterPro" id="IPR033379">
    <property type="entry name" value="Acid_Pase_AS"/>
</dbReference>
<organism evidence="4 5">
    <name type="scientific">Sphaerobolus stellatus (strain SS14)</name>
    <dbReference type="NCBI Taxonomy" id="990650"/>
    <lineage>
        <taxon>Eukaryota</taxon>
        <taxon>Fungi</taxon>
        <taxon>Dikarya</taxon>
        <taxon>Basidiomycota</taxon>
        <taxon>Agaricomycotina</taxon>
        <taxon>Agaricomycetes</taxon>
        <taxon>Phallomycetidae</taxon>
        <taxon>Geastrales</taxon>
        <taxon>Sphaerobolaceae</taxon>
        <taxon>Sphaerobolus</taxon>
    </lineage>
</organism>
<dbReference type="GO" id="GO:0003993">
    <property type="term" value="F:acid phosphatase activity"/>
    <property type="evidence" value="ECO:0007669"/>
    <property type="project" value="TreeGrafter"/>
</dbReference>
<dbReference type="InterPro" id="IPR000560">
    <property type="entry name" value="His_Pase_clade-2"/>
</dbReference>
<evidence type="ECO:0000313" key="4">
    <source>
        <dbReference type="EMBL" id="KIJ33558.1"/>
    </source>
</evidence>
<sequence length="622" mass="68886">MADIERGNYEPLNTQDEHQGLLSDKVEDIAPTTTPNRRSQQQARYSRYHLGVSFIVGGLAFSVVQYLLLPLCLIGKFGSSTRNDLTDDPTAKAWQYADPWAGSTLIHPFPPTSPTNVFPSLFPSNVGYAGPTPTGAEPAVAVTAGYPIHTGAPHLVEPGTLGKTMAKSSGFDIFKKWGNLSPWYSNERGAFGLDSSPEPPETCSITGLHFLHRHGARYPTAWSAYGGPAKFATKLAKTNKNWNATGDLEFLNGWTYKLGEEVLTPFGRQQLYDLGVSLRIKYGFLLNEFTEKNKLPVFRTESQDRMLASAMNFALGFFGWPIENQYQQSITIEAPGFNNTLAPYMTCPNARIPSKADRALSYMKEWTSIYLKDARKRIQAQLNGFKLSTEDVYILQQLCAYETVALGHSSFCALFTEEEWEGFEYALDIYFWYDSAFGSPVARVQGVGYINELLARLTRTPIKVHNTSTNATLDNNPITFPLHNNLYVDATHEVVVLNVITALNLSNFAASGPLPADHIPANRSFISSQIAPFATNIQFQLLNCTSLPEPQIRIIINDGVTPLTGIKGCPEQKDGLCPLNTFVESQQKLAAETDWEWACHGDWELPVGPAWNTTTGDPPKRS</sequence>
<keyword evidence="3" id="KW-1133">Transmembrane helix</keyword>
<keyword evidence="5" id="KW-1185">Reference proteome</keyword>
<protein>
    <recommendedName>
        <fullName evidence="6">3-phytase</fullName>
    </recommendedName>
</protein>